<keyword evidence="10" id="KW-0234">DNA repair</keyword>
<evidence type="ECO:0000313" key="14">
    <source>
        <dbReference type="EMBL" id="ASC71984.1"/>
    </source>
</evidence>
<dbReference type="GO" id="GO:0004519">
    <property type="term" value="F:endonuclease activity"/>
    <property type="evidence" value="ECO:0007669"/>
    <property type="project" value="UniProtKB-KW"/>
</dbReference>
<keyword evidence="7" id="KW-0862">Zinc</keyword>
<feature type="coiled-coil region" evidence="11">
    <location>
        <begin position="790"/>
        <end position="827"/>
    </location>
</feature>
<evidence type="ECO:0000256" key="2">
    <source>
        <dbReference type="ARBA" id="ARBA00011322"/>
    </source>
</evidence>
<dbReference type="GO" id="GO:0006302">
    <property type="term" value="P:double-strand break repair"/>
    <property type="evidence" value="ECO:0007669"/>
    <property type="project" value="InterPro"/>
</dbReference>
<dbReference type="KEGG" id="hhg:XM38_029380"/>
<dbReference type="EMBL" id="CP021983">
    <property type="protein sequence ID" value="ASC71984.1"/>
    <property type="molecule type" value="Genomic_DNA"/>
</dbReference>
<keyword evidence="3" id="KW-0479">Metal-binding</keyword>
<dbReference type="SUPFAM" id="SSF75712">
    <property type="entry name" value="Rad50 coiled-coil Zn hook"/>
    <property type="match status" value="1"/>
</dbReference>
<dbReference type="Pfam" id="PF13476">
    <property type="entry name" value="AAA_23"/>
    <property type="match status" value="1"/>
</dbReference>
<dbReference type="Gene3D" id="3.40.50.300">
    <property type="entry name" value="P-loop containing nucleotide triphosphate hydrolases"/>
    <property type="match status" value="2"/>
</dbReference>
<feature type="domain" description="Zinc-hook" evidence="12">
    <location>
        <begin position="478"/>
        <end position="528"/>
    </location>
</feature>
<evidence type="ECO:0000256" key="3">
    <source>
        <dbReference type="ARBA" id="ARBA00022723"/>
    </source>
</evidence>
<dbReference type="GO" id="GO:0005524">
    <property type="term" value="F:ATP binding"/>
    <property type="evidence" value="ECO:0007669"/>
    <property type="project" value="UniProtKB-KW"/>
</dbReference>
<evidence type="ECO:0000256" key="4">
    <source>
        <dbReference type="ARBA" id="ARBA00022741"/>
    </source>
</evidence>
<dbReference type="PANTHER" id="PTHR32114">
    <property type="entry name" value="ABC TRANSPORTER ABCH.3"/>
    <property type="match status" value="1"/>
</dbReference>
<evidence type="ECO:0000256" key="5">
    <source>
        <dbReference type="ARBA" id="ARBA00022763"/>
    </source>
</evidence>
<keyword evidence="11" id="KW-0233">DNA recombination</keyword>
<evidence type="ECO:0000259" key="13">
    <source>
        <dbReference type="Pfam" id="PF13476"/>
    </source>
</evidence>
<evidence type="ECO:0000256" key="9">
    <source>
        <dbReference type="ARBA" id="ARBA00023054"/>
    </source>
</evidence>
<feature type="coiled-coil region" evidence="11">
    <location>
        <begin position="640"/>
        <end position="681"/>
    </location>
</feature>
<evidence type="ECO:0000256" key="7">
    <source>
        <dbReference type="ARBA" id="ARBA00022833"/>
    </source>
</evidence>
<protein>
    <recommendedName>
        <fullName evidence="11">Nuclease SbcCD subunit C</fullName>
    </recommendedName>
</protein>
<dbReference type="NCBIfam" id="TIGR00618">
    <property type="entry name" value="sbcc"/>
    <property type="match status" value="1"/>
</dbReference>
<dbReference type="Pfam" id="PF13558">
    <property type="entry name" value="SbcC_Walker_B"/>
    <property type="match status" value="1"/>
</dbReference>
<proteinExistence type="inferred from homology"/>
<evidence type="ECO:0000256" key="6">
    <source>
        <dbReference type="ARBA" id="ARBA00022801"/>
    </source>
</evidence>
<dbReference type="GO" id="GO:0004527">
    <property type="term" value="F:exonuclease activity"/>
    <property type="evidence" value="ECO:0007669"/>
    <property type="project" value="UniProtKB-KW"/>
</dbReference>
<dbReference type="Gene3D" id="1.10.287.510">
    <property type="entry name" value="Helix hairpin bin"/>
    <property type="match status" value="1"/>
</dbReference>
<keyword evidence="4" id="KW-0547">Nucleotide-binding</keyword>
<dbReference type="InterPro" id="IPR038729">
    <property type="entry name" value="Rad50/SbcC_AAA"/>
</dbReference>
<keyword evidence="11" id="KW-0269">Exonuclease</keyword>
<feature type="coiled-coil region" evidence="11">
    <location>
        <begin position="329"/>
        <end position="414"/>
    </location>
</feature>
<accession>A0A1Z3HNU7</accession>
<organism evidence="14 15">
    <name type="scientific">Halomicronema hongdechloris C2206</name>
    <dbReference type="NCBI Taxonomy" id="1641165"/>
    <lineage>
        <taxon>Bacteria</taxon>
        <taxon>Bacillati</taxon>
        <taxon>Cyanobacteriota</taxon>
        <taxon>Cyanophyceae</taxon>
        <taxon>Nodosilineales</taxon>
        <taxon>Nodosilineaceae</taxon>
        <taxon>Halomicronema</taxon>
    </lineage>
</organism>
<dbReference type="SUPFAM" id="SSF52540">
    <property type="entry name" value="P-loop containing nucleoside triphosphate hydrolases"/>
    <property type="match status" value="2"/>
</dbReference>
<keyword evidence="11" id="KW-0540">Nuclease</keyword>
<dbReference type="OrthoDB" id="9795626at2"/>
<keyword evidence="9 11" id="KW-0175">Coiled coil</keyword>
<dbReference type="GO" id="GO:0016887">
    <property type="term" value="F:ATP hydrolysis activity"/>
    <property type="evidence" value="ECO:0007669"/>
    <property type="project" value="InterPro"/>
</dbReference>
<comment type="function">
    <text evidence="11">SbcCD cleaves DNA hairpin structures. These structures can inhibit DNA replication and are intermediates in certain DNA recombination reactions. The complex acts as a 3'-&gt;5' double strand exonuclease that can open hairpins. It also has a 5' single-strand endonuclease activity.</text>
</comment>
<gene>
    <name evidence="14" type="primary">sbcC _1</name>
    <name evidence="11" type="synonym">sbcC</name>
    <name evidence="14" type="ORF">XM38_029380</name>
</gene>
<evidence type="ECO:0000313" key="15">
    <source>
        <dbReference type="Proteomes" id="UP000191901"/>
    </source>
</evidence>
<dbReference type="InterPro" id="IPR004592">
    <property type="entry name" value="SbcC_gammaproteobac_type"/>
</dbReference>
<feature type="domain" description="Rad50/SbcC-type AAA" evidence="13">
    <location>
        <begin position="5"/>
        <end position="202"/>
    </location>
</feature>
<dbReference type="InterPro" id="IPR013134">
    <property type="entry name" value="Zn_hook_RAD50"/>
</dbReference>
<name>A0A1Z3HNU7_9CYAN</name>
<keyword evidence="15" id="KW-1185">Reference proteome</keyword>
<comment type="similarity">
    <text evidence="1 11">Belongs to the SMC family. SbcC subfamily.</text>
</comment>
<keyword evidence="6 11" id="KW-0378">Hydrolase</keyword>
<evidence type="ECO:0000259" key="12">
    <source>
        <dbReference type="Pfam" id="PF04423"/>
    </source>
</evidence>
<dbReference type="GO" id="GO:0006260">
    <property type="term" value="P:DNA replication"/>
    <property type="evidence" value="ECO:0007669"/>
    <property type="project" value="UniProtKB-KW"/>
</dbReference>
<keyword evidence="8" id="KW-0067">ATP-binding</keyword>
<dbReference type="Proteomes" id="UP000191901">
    <property type="component" value="Chromosome"/>
</dbReference>
<evidence type="ECO:0000256" key="1">
    <source>
        <dbReference type="ARBA" id="ARBA00006930"/>
    </source>
</evidence>
<dbReference type="PANTHER" id="PTHR32114:SF2">
    <property type="entry name" value="ABC TRANSPORTER ABCH.3"/>
    <property type="match status" value="1"/>
</dbReference>
<keyword evidence="11" id="KW-0255">Endonuclease</keyword>
<dbReference type="InterPro" id="IPR027417">
    <property type="entry name" value="P-loop_NTPase"/>
</dbReference>
<evidence type="ECO:0000256" key="8">
    <source>
        <dbReference type="ARBA" id="ARBA00022840"/>
    </source>
</evidence>
<keyword evidence="5" id="KW-0227">DNA damage</keyword>
<comment type="subunit">
    <text evidence="2 11">Heterodimer of SbcC and SbcD.</text>
</comment>
<dbReference type="Pfam" id="PF04423">
    <property type="entry name" value="Rad50_zn_hook"/>
    <property type="match status" value="1"/>
</dbReference>
<sequence length="1002" mass="116068">MIPKQLTLTNFLSYRQASLNFQGLHVACIAGANGAGKSSLLEAISWALWGQSRGSCDDDVIHGGEMEAQVDFVFEHHHQTYRILRSRRRRQNSSLEFQVETESGFLSLTRRGVRATQQLICQQLRLDYDTFVNSAYLRQGRADEFMLKRPSERKQILADLLKLDQYDQLADKAKERVRQAKAEAKVLEQTLVDLQAQLSQQQLVAQQQQELTTRLATLDQQQQADQTTLAGLQEQRQRRQRWQQQRTLLLQQVDHGQQVRSRLRQELQELQQRQQAVSRLLAQAEAISQGYGQWSQLQAEEARLSQVWEAYQRLHAQREQLQQQVTQPRDQLLRRQQQAQQQLQGLEQEGVELAAILQRQDQVMTAMAQLRQAQERLHQLDQRQLQVLPLLQQCQALQRDLQQAALRLAARLEELSHSEQTLKQHQAQQPQLQQAVLEVTHTLEQLQRRRAYQERVREKGLERRRFMEQLQDRQRACETQLAQLEQKMELLAQPDAPCPVCDRTLGVDHRQGILARHRQEQQDLQREIWVIREQLAVSEKELQVLRQEYRDLDAELANYDPTLEQRGQLQAQLDSSAGMQQRLQQILQEQTQLRQALEHQNYAADVQTALQAVEQQLAELPYDERDHALARGQVDRLRWAEIKQAEIKQAQQKHRHLQGRRQALEATLAEVEAQLAALAASPQQQHLSQVEQQLAHLDYSPDYHHQLRQQLRAAQDWRLRYQALEQARQQQPQVQQQVDEIERQVQMRSQELSRLQTELTELDQRLQTTPDPQAEVVHLEQQLQGRQQAREQHLAQLGALRQQYQYLQQQQAHLDSQQQALTAARHQQRVHQAVAHAFGRNGIQALIIETLLPQLEAETNQILSRLSANQLHVQFVTQRVGRSRQSKLIDTLDILIADTQGTRPYETYSGGEGFRVNFAIRLALARLLAQRSGVPLQMLIIDEGFGTQDQQGCERLIAAINAIATDFACILVVTHIPHFREAFQTRIDVVKTEAGSRLDLSM</sequence>
<dbReference type="GO" id="GO:0006310">
    <property type="term" value="P:DNA recombination"/>
    <property type="evidence" value="ECO:0007669"/>
    <property type="project" value="UniProtKB-KW"/>
</dbReference>
<evidence type="ECO:0000256" key="10">
    <source>
        <dbReference type="ARBA" id="ARBA00023204"/>
    </source>
</evidence>
<dbReference type="STRING" id="1641165.XM38_08995"/>
<dbReference type="GO" id="GO:0046872">
    <property type="term" value="F:metal ion binding"/>
    <property type="evidence" value="ECO:0007669"/>
    <property type="project" value="UniProtKB-KW"/>
</dbReference>
<feature type="coiled-coil region" evidence="11">
    <location>
        <begin position="514"/>
        <end position="555"/>
    </location>
</feature>
<reference evidence="14 15" key="1">
    <citation type="journal article" date="2016" name="Biochim. Biophys. Acta">
        <title>Characterization of red-shifted phycobilisomes isolated from the chlorophyll f-containing cyanobacterium Halomicronema hongdechloris.</title>
        <authorList>
            <person name="Li Y."/>
            <person name="Lin Y."/>
            <person name="Garvey C.J."/>
            <person name="Birch D."/>
            <person name="Corkery R.W."/>
            <person name="Loughlin P.C."/>
            <person name="Scheer H."/>
            <person name="Willows R.D."/>
            <person name="Chen M."/>
        </authorList>
    </citation>
    <scope>NUCLEOTIDE SEQUENCE [LARGE SCALE GENOMIC DNA]</scope>
    <source>
        <strain evidence="14 15">C2206</strain>
    </source>
</reference>
<keyword evidence="11" id="KW-0235">DNA replication</keyword>
<feature type="coiled-coil region" evidence="11">
    <location>
        <begin position="707"/>
        <end position="765"/>
    </location>
</feature>
<feature type="coiled-coil region" evidence="11">
    <location>
        <begin position="163"/>
        <end position="287"/>
    </location>
</feature>
<dbReference type="AlphaFoldDB" id="A0A1Z3HNU7"/>
<evidence type="ECO:0000256" key="11">
    <source>
        <dbReference type="RuleBase" id="RU363070"/>
    </source>
</evidence>